<feature type="transmembrane region" description="Helical" evidence="9">
    <location>
        <begin position="44"/>
        <end position="72"/>
    </location>
</feature>
<dbReference type="Proteomes" id="UP001454036">
    <property type="component" value="Unassembled WGS sequence"/>
</dbReference>
<comment type="caution">
    <text evidence="10">The sequence shown here is derived from an EMBL/GenBank/DDBJ whole genome shotgun (WGS) entry which is preliminary data.</text>
</comment>
<evidence type="ECO:0000256" key="9">
    <source>
        <dbReference type="SAM" id="Phobius"/>
    </source>
</evidence>
<dbReference type="Pfam" id="PF03169">
    <property type="entry name" value="OPT"/>
    <property type="match status" value="1"/>
</dbReference>
<dbReference type="GO" id="GO:0035673">
    <property type="term" value="F:oligopeptide transmembrane transporter activity"/>
    <property type="evidence" value="ECO:0007669"/>
    <property type="project" value="InterPro"/>
</dbReference>
<evidence type="ECO:0000256" key="6">
    <source>
        <dbReference type="ARBA" id="ARBA00022927"/>
    </source>
</evidence>
<keyword evidence="5" id="KW-0571">Peptide transport</keyword>
<evidence type="ECO:0000313" key="10">
    <source>
        <dbReference type="EMBL" id="GAA0154634.1"/>
    </source>
</evidence>
<evidence type="ECO:0000256" key="5">
    <source>
        <dbReference type="ARBA" id="ARBA00022856"/>
    </source>
</evidence>
<dbReference type="GO" id="GO:0015031">
    <property type="term" value="P:protein transport"/>
    <property type="evidence" value="ECO:0007669"/>
    <property type="project" value="UniProtKB-KW"/>
</dbReference>
<evidence type="ECO:0000256" key="2">
    <source>
        <dbReference type="ARBA" id="ARBA00005484"/>
    </source>
</evidence>
<organism evidence="10 11">
    <name type="scientific">Lithospermum erythrorhizon</name>
    <name type="common">Purple gromwell</name>
    <name type="synonym">Lithospermum officinale var. erythrorhizon</name>
    <dbReference type="NCBI Taxonomy" id="34254"/>
    <lineage>
        <taxon>Eukaryota</taxon>
        <taxon>Viridiplantae</taxon>
        <taxon>Streptophyta</taxon>
        <taxon>Embryophyta</taxon>
        <taxon>Tracheophyta</taxon>
        <taxon>Spermatophyta</taxon>
        <taxon>Magnoliopsida</taxon>
        <taxon>eudicotyledons</taxon>
        <taxon>Gunneridae</taxon>
        <taxon>Pentapetalae</taxon>
        <taxon>asterids</taxon>
        <taxon>lamiids</taxon>
        <taxon>Boraginales</taxon>
        <taxon>Boraginaceae</taxon>
        <taxon>Boraginoideae</taxon>
        <taxon>Lithospermeae</taxon>
        <taxon>Lithospermum</taxon>
    </lineage>
</organism>
<keyword evidence="8 9" id="KW-0472">Membrane</keyword>
<dbReference type="GO" id="GO:0016020">
    <property type="term" value="C:membrane"/>
    <property type="evidence" value="ECO:0007669"/>
    <property type="project" value="UniProtKB-SubCell"/>
</dbReference>
<gene>
    <name evidence="10" type="ORF">LIER_37929</name>
</gene>
<dbReference type="InterPro" id="IPR004813">
    <property type="entry name" value="OPT"/>
</dbReference>
<reference evidence="10 11" key="1">
    <citation type="submission" date="2024-01" db="EMBL/GenBank/DDBJ databases">
        <title>The complete chloroplast genome sequence of Lithospermum erythrorhizon: insights into the phylogenetic relationship among Boraginaceae species and the maternal lineages of purple gromwells.</title>
        <authorList>
            <person name="Okada T."/>
            <person name="Watanabe K."/>
        </authorList>
    </citation>
    <scope>NUCLEOTIDE SEQUENCE [LARGE SCALE GENOMIC DNA]</scope>
</reference>
<keyword evidence="6" id="KW-0653">Protein transport</keyword>
<evidence type="ECO:0000256" key="4">
    <source>
        <dbReference type="ARBA" id="ARBA00022692"/>
    </source>
</evidence>
<proteinExistence type="inferred from homology"/>
<sequence>MAVTIDVVPSGHLMARIITKPVFFHGTPWAFLLNPGPFNIKEHVLITIFANACAGSVYATLLLICCVLGFVWAGVFREYLLKC</sequence>
<comment type="subcellular location">
    <subcellularLocation>
        <location evidence="1">Membrane</location>
        <topology evidence="1">Multi-pass membrane protein</topology>
    </subcellularLocation>
</comment>
<name>A0AAV3PSB9_LITER</name>
<evidence type="ECO:0000256" key="3">
    <source>
        <dbReference type="ARBA" id="ARBA00022448"/>
    </source>
</evidence>
<dbReference type="EMBL" id="BAABME010018674">
    <property type="protein sequence ID" value="GAA0154634.1"/>
    <property type="molecule type" value="Genomic_DNA"/>
</dbReference>
<dbReference type="PANTHER" id="PTHR22601">
    <property type="entry name" value="ISP4 LIKE PROTEIN"/>
    <property type="match status" value="1"/>
</dbReference>
<evidence type="ECO:0000313" key="11">
    <source>
        <dbReference type="Proteomes" id="UP001454036"/>
    </source>
</evidence>
<evidence type="ECO:0000256" key="8">
    <source>
        <dbReference type="ARBA" id="ARBA00023136"/>
    </source>
</evidence>
<keyword evidence="7 9" id="KW-1133">Transmembrane helix</keyword>
<keyword evidence="3" id="KW-0813">Transport</keyword>
<keyword evidence="11" id="KW-1185">Reference proteome</keyword>
<evidence type="ECO:0000256" key="7">
    <source>
        <dbReference type="ARBA" id="ARBA00022989"/>
    </source>
</evidence>
<dbReference type="AlphaFoldDB" id="A0AAV3PSB9"/>
<protein>
    <submittedName>
        <fullName evidence="10">Uncharacterized protein</fullName>
    </submittedName>
</protein>
<dbReference type="InterPro" id="IPR004648">
    <property type="entry name" value="Oligpept_transpt"/>
</dbReference>
<accession>A0AAV3PSB9</accession>
<comment type="similarity">
    <text evidence="2">Belongs to the oligopeptide OPT transporter (TC 2.A.67.1) family.</text>
</comment>
<evidence type="ECO:0000256" key="1">
    <source>
        <dbReference type="ARBA" id="ARBA00004141"/>
    </source>
</evidence>
<keyword evidence="4 9" id="KW-0812">Transmembrane</keyword>